<dbReference type="RefSeq" id="WP_091848936.1">
    <property type="nucleotide sequence ID" value="NZ_FOHZ01000002.1"/>
</dbReference>
<organism evidence="4 5">
    <name type="scientific">Marinobacter segnicrescens</name>
    <dbReference type="NCBI Taxonomy" id="430453"/>
    <lineage>
        <taxon>Bacteria</taxon>
        <taxon>Pseudomonadati</taxon>
        <taxon>Pseudomonadota</taxon>
        <taxon>Gammaproteobacteria</taxon>
        <taxon>Pseudomonadales</taxon>
        <taxon>Marinobacteraceae</taxon>
        <taxon>Marinobacter</taxon>
    </lineage>
</organism>
<dbReference type="Proteomes" id="UP000198762">
    <property type="component" value="Unassembled WGS sequence"/>
</dbReference>
<sequence length="255" mass="27362">MSNYTAVEYQARDAVAWIHMNRPDSLNAFNEDLRRDLAAALRQAADDDAIKVVVLAANGRAFCAGADLLEDNSPDKSDVTQQLLESYKPILDTIQNMPKPVIGVAPGVAAGVGASVLMSCDQVVMAEESRIYMAFSHIGLVPDGGATWLLFQTLGYHRAFALITEGGSISAQECLALGLARTVVPQDQTEQAAADIAATLCERSAIATAEAKALLRQAATASYDEIFQAEAIVQKRCLQSDESREAIARFKNKGK</sequence>
<dbReference type="OrthoDB" id="9807606at2"/>
<dbReference type="AlphaFoldDB" id="A0A1I0A8T7"/>
<evidence type="ECO:0000256" key="1">
    <source>
        <dbReference type="ARBA" id="ARBA00004275"/>
    </source>
</evidence>
<dbReference type="STRING" id="430453.SAMN04487962_102262"/>
<dbReference type="Gene3D" id="3.90.226.10">
    <property type="entry name" value="2-enoyl-CoA Hydratase, Chain A, domain 1"/>
    <property type="match status" value="1"/>
</dbReference>
<dbReference type="InterPro" id="IPR001753">
    <property type="entry name" value="Enoyl-CoA_hydra/iso"/>
</dbReference>
<dbReference type="InterPro" id="IPR051053">
    <property type="entry name" value="ECH/Chromodomain_protein"/>
</dbReference>
<dbReference type="GO" id="GO:0004165">
    <property type="term" value="F:delta(3)-delta(2)-enoyl-CoA isomerase activity"/>
    <property type="evidence" value="ECO:0007669"/>
    <property type="project" value="UniProtKB-ARBA"/>
</dbReference>
<protein>
    <submittedName>
        <fullName evidence="4">2-(1,2-epoxy-1,2-dihydrophenyl)acetyl-CoA isomerase</fullName>
    </submittedName>
</protein>
<dbReference type="PANTHER" id="PTHR43684:SF1">
    <property type="entry name" value="ENOYL-COA DELTA ISOMERASE 2"/>
    <property type="match status" value="1"/>
</dbReference>
<evidence type="ECO:0000313" key="5">
    <source>
        <dbReference type="Proteomes" id="UP000198762"/>
    </source>
</evidence>
<dbReference type="InterPro" id="IPR029045">
    <property type="entry name" value="ClpP/crotonase-like_dom_sf"/>
</dbReference>
<name>A0A1I0A8T7_9GAMM</name>
<evidence type="ECO:0000256" key="2">
    <source>
        <dbReference type="ARBA" id="ARBA00023140"/>
    </source>
</evidence>
<dbReference type="PANTHER" id="PTHR43684">
    <property type="match status" value="1"/>
</dbReference>
<evidence type="ECO:0000313" key="4">
    <source>
        <dbReference type="EMBL" id="SES90613.1"/>
    </source>
</evidence>
<evidence type="ECO:0000256" key="3">
    <source>
        <dbReference type="ARBA" id="ARBA00023235"/>
    </source>
</evidence>
<comment type="subcellular location">
    <subcellularLocation>
        <location evidence="1">Peroxisome</location>
    </subcellularLocation>
</comment>
<keyword evidence="2" id="KW-0576">Peroxisome</keyword>
<accession>A0A1I0A8T7</accession>
<gene>
    <name evidence="4" type="ORF">SAMN04487962_102262</name>
</gene>
<keyword evidence="3 4" id="KW-0413">Isomerase</keyword>
<dbReference type="CDD" id="cd06558">
    <property type="entry name" value="crotonase-like"/>
    <property type="match status" value="1"/>
</dbReference>
<dbReference type="Pfam" id="PF00378">
    <property type="entry name" value="ECH_1"/>
    <property type="match status" value="1"/>
</dbReference>
<dbReference type="EMBL" id="FOHZ01000002">
    <property type="protein sequence ID" value="SES90613.1"/>
    <property type="molecule type" value="Genomic_DNA"/>
</dbReference>
<dbReference type="SUPFAM" id="SSF52096">
    <property type="entry name" value="ClpP/crotonase"/>
    <property type="match status" value="1"/>
</dbReference>
<keyword evidence="5" id="KW-1185">Reference proteome</keyword>
<proteinExistence type="predicted"/>
<reference evidence="5" key="1">
    <citation type="submission" date="2016-10" db="EMBL/GenBank/DDBJ databases">
        <authorList>
            <person name="Varghese N."/>
            <person name="Submissions S."/>
        </authorList>
    </citation>
    <scope>NUCLEOTIDE SEQUENCE [LARGE SCALE GENOMIC DNA]</scope>
    <source>
        <strain evidence="5">CGMCC 1.6489</strain>
    </source>
</reference>